<evidence type="ECO:0000313" key="2">
    <source>
        <dbReference type="EMBL" id="AWT40557.1"/>
    </source>
</evidence>
<sequence length="236" mass="26313">MDSEIVERLTKLGFVKTSHTHIAGEPLVIHAVAGAGKTTLLRSLLELPGVEVFTGGEHDPPNLSGKYIRCAAPPVAGAYNILDEYPAYPNWRSQPWNVLIADNLQYKEPTARAHYTCNRTHRLGQLTVDALRRVGFDITFAGTQTEDYGFQEGHLYTSQFYGQVISLDTQAHKIAVRHGLAPLSALETRGLEFDETTVITTKTSLEEVKDRHMVYVALTRHRRTCHLYTAHFAPSA</sequence>
<feature type="domain" description="(+)RNA virus helicase C-terminal" evidence="1">
    <location>
        <begin position="1"/>
        <end position="236"/>
    </location>
</feature>
<dbReference type="InterPro" id="IPR027351">
    <property type="entry name" value="(+)RNA_virus_helicase_core_dom"/>
</dbReference>
<accession>A0A2U9NTU1</accession>
<dbReference type="EMBL" id="MF573299">
    <property type="protein sequence ID" value="AWT40557.1"/>
    <property type="molecule type" value="Genomic_RNA"/>
</dbReference>
<organismHost>
    <name type="scientific">Setaria italica</name>
    <name type="common">Foxtail millet</name>
    <name type="synonym">Panicum italicum</name>
    <dbReference type="NCBI Taxonomy" id="4555"/>
</organismHost>
<dbReference type="InterPro" id="IPR027417">
    <property type="entry name" value="P-loop_NTPase"/>
</dbReference>
<dbReference type="Pfam" id="PF01443">
    <property type="entry name" value="Viral_helicase1"/>
    <property type="match status" value="1"/>
</dbReference>
<reference evidence="2" key="1">
    <citation type="submission" date="2017-07" db="EMBL/GenBank/DDBJ databases">
        <title>Foxtail mosaic virus: A New Viral Vector for Heterologous Protein Expression in Wheat and Maize.</title>
        <authorList>
            <person name="Bouton C."/>
            <person name="King R."/>
            <person name="Hammond-Kosack K."/>
            <person name="Kanyuka K."/>
        </authorList>
    </citation>
    <scope>NUCLEOTIDE SEQUENCE</scope>
    <source>
        <strain evidence="2">PV139</strain>
    </source>
</reference>
<proteinExistence type="predicted"/>
<evidence type="ECO:0000259" key="1">
    <source>
        <dbReference type="PROSITE" id="PS51657"/>
    </source>
</evidence>
<protein>
    <submittedName>
        <fullName evidence="2">26K protein</fullName>
    </submittedName>
</protein>
<gene>
    <name evidence="2" type="primary">ORF2</name>
</gene>
<dbReference type="PROSITE" id="PS51657">
    <property type="entry name" value="PSRV_HELICASE"/>
    <property type="match status" value="1"/>
</dbReference>
<dbReference type="SUPFAM" id="SSF52540">
    <property type="entry name" value="P-loop containing nucleoside triphosphate hydrolases"/>
    <property type="match status" value="1"/>
</dbReference>
<organism evidence="2">
    <name type="scientific">Foxtail mosaic virus</name>
    <dbReference type="NCBI Taxonomy" id="12179"/>
    <lineage>
        <taxon>Viruses</taxon>
        <taxon>Riboviria</taxon>
        <taxon>Orthornavirae</taxon>
        <taxon>Kitrinoviricota</taxon>
        <taxon>Alsuviricetes</taxon>
        <taxon>Tymovirales</taxon>
        <taxon>Alphaflexiviridae</taxon>
        <taxon>Potexvirus</taxon>
        <taxon>Potexvirus setariae</taxon>
    </lineage>
</organism>
<name>A0A2U9NTU1_FXMV</name>
<dbReference type="GO" id="GO:0005524">
    <property type="term" value="F:ATP binding"/>
    <property type="evidence" value="ECO:0007669"/>
    <property type="project" value="InterPro"/>
</dbReference>
<organismHost>
    <name type="scientific">Setaria viridis</name>
    <name type="common">Green bristlegrass</name>
    <name type="synonym">Setaria italica subsp. viridis</name>
    <dbReference type="NCBI Taxonomy" id="4556"/>
</organismHost>